<accession>A0A518GSA7</accession>
<evidence type="ECO:0008006" key="4">
    <source>
        <dbReference type="Google" id="ProtNLM"/>
    </source>
</evidence>
<evidence type="ECO:0000313" key="3">
    <source>
        <dbReference type="Proteomes" id="UP000315349"/>
    </source>
</evidence>
<dbReference type="KEGG" id="peh:Spb1_34210"/>
<sequence length="145" mass="14253" precursor="true">MLTTSATLRIPALLLALIAAGCGQSTGNPGGIAVKGTVSIGGTPLTKGIVTFVPAKPGEGNTAAGEIQSDGSFTLGTAAKGDGVQPGNYKVAIVSVESEASMDAAGKPIPAKSAIPKKYGNTATSGLTATIEIGQSKPVQFDLTP</sequence>
<dbReference type="EMBL" id="CP036299">
    <property type="protein sequence ID" value="QDV31476.1"/>
    <property type="molecule type" value="Genomic_DNA"/>
</dbReference>
<gene>
    <name evidence="2" type="ORF">Spb1_34210</name>
</gene>
<feature type="signal peptide" evidence="1">
    <location>
        <begin position="1"/>
        <end position="27"/>
    </location>
</feature>
<dbReference type="RefSeq" id="WP_145302418.1">
    <property type="nucleotide sequence ID" value="NZ_CP036299.1"/>
</dbReference>
<dbReference type="Proteomes" id="UP000315349">
    <property type="component" value="Chromosome"/>
</dbReference>
<organism evidence="2 3">
    <name type="scientific">Planctopirus ephydatiae</name>
    <dbReference type="NCBI Taxonomy" id="2528019"/>
    <lineage>
        <taxon>Bacteria</taxon>
        <taxon>Pseudomonadati</taxon>
        <taxon>Planctomycetota</taxon>
        <taxon>Planctomycetia</taxon>
        <taxon>Planctomycetales</taxon>
        <taxon>Planctomycetaceae</taxon>
        <taxon>Planctopirus</taxon>
    </lineage>
</organism>
<protein>
    <recommendedName>
        <fullName evidence="4">Carboxypeptidase regulatory-like domain-containing protein</fullName>
    </recommendedName>
</protein>
<name>A0A518GSA7_9PLAN</name>
<dbReference type="AlphaFoldDB" id="A0A518GSA7"/>
<evidence type="ECO:0000256" key="1">
    <source>
        <dbReference type="SAM" id="SignalP"/>
    </source>
</evidence>
<keyword evidence="3" id="KW-1185">Reference proteome</keyword>
<keyword evidence="1" id="KW-0732">Signal</keyword>
<feature type="chain" id="PRO_5021858737" description="Carboxypeptidase regulatory-like domain-containing protein" evidence="1">
    <location>
        <begin position="28"/>
        <end position="145"/>
    </location>
</feature>
<dbReference type="OrthoDB" id="291697at2"/>
<evidence type="ECO:0000313" key="2">
    <source>
        <dbReference type="EMBL" id="QDV31476.1"/>
    </source>
</evidence>
<reference evidence="2 3" key="1">
    <citation type="submission" date="2019-02" db="EMBL/GenBank/DDBJ databases">
        <title>Deep-cultivation of Planctomycetes and their phenomic and genomic characterization uncovers novel biology.</title>
        <authorList>
            <person name="Wiegand S."/>
            <person name="Jogler M."/>
            <person name="Boedeker C."/>
            <person name="Pinto D."/>
            <person name="Vollmers J."/>
            <person name="Rivas-Marin E."/>
            <person name="Kohn T."/>
            <person name="Peeters S.H."/>
            <person name="Heuer A."/>
            <person name="Rast P."/>
            <person name="Oberbeckmann S."/>
            <person name="Bunk B."/>
            <person name="Jeske O."/>
            <person name="Meyerdierks A."/>
            <person name="Storesund J.E."/>
            <person name="Kallscheuer N."/>
            <person name="Luecker S."/>
            <person name="Lage O.M."/>
            <person name="Pohl T."/>
            <person name="Merkel B.J."/>
            <person name="Hornburger P."/>
            <person name="Mueller R.-W."/>
            <person name="Bruemmer F."/>
            <person name="Labrenz M."/>
            <person name="Spormann A.M."/>
            <person name="Op den Camp H."/>
            <person name="Overmann J."/>
            <person name="Amann R."/>
            <person name="Jetten M.S.M."/>
            <person name="Mascher T."/>
            <person name="Medema M.H."/>
            <person name="Devos D.P."/>
            <person name="Kaster A.-K."/>
            <person name="Ovreas L."/>
            <person name="Rohde M."/>
            <person name="Galperin M.Y."/>
            <person name="Jogler C."/>
        </authorList>
    </citation>
    <scope>NUCLEOTIDE SEQUENCE [LARGE SCALE GENOMIC DNA]</scope>
    <source>
        <strain evidence="2 3">Spb1</strain>
    </source>
</reference>
<proteinExistence type="predicted"/>